<dbReference type="InterPro" id="IPR003886">
    <property type="entry name" value="NIDO_dom"/>
</dbReference>
<evidence type="ECO:0000313" key="8">
    <source>
        <dbReference type="EMBL" id="PIK62029.1"/>
    </source>
</evidence>
<dbReference type="Proteomes" id="UP000230750">
    <property type="component" value="Unassembled WGS sequence"/>
</dbReference>
<dbReference type="Pfam" id="PF06119">
    <property type="entry name" value="NIDO"/>
    <property type="match status" value="1"/>
</dbReference>
<gene>
    <name evidence="8" type="ORF">BSL78_01040</name>
</gene>
<name>A0A2G8LP30_STIJA</name>
<keyword evidence="5" id="KW-1015">Disulfide bond</keyword>
<dbReference type="PROSITE" id="PS51220">
    <property type="entry name" value="NIDO"/>
    <property type="match status" value="1"/>
</dbReference>
<accession>A0A2G8LP30</accession>
<comment type="subcellular location">
    <subcellularLocation>
        <location evidence="1">Membrane</location>
    </subcellularLocation>
</comment>
<dbReference type="Pfam" id="PF03782">
    <property type="entry name" value="AMOP"/>
    <property type="match status" value="1"/>
</dbReference>
<comment type="caution">
    <text evidence="8">The sequence shown here is derived from an EMBL/GenBank/DDBJ whole genome shotgun (WGS) entry which is preliminary data.</text>
</comment>
<dbReference type="OrthoDB" id="4405280at2759"/>
<keyword evidence="3" id="KW-1133">Transmembrane helix</keyword>
<dbReference type="PROSITE" id="PS50856">
    <property type="entry name" value="AMOP"/>
    <property type="match status" value="1"/>
</dbReference>
<proteinExistence type="predicted"/>
<evidence type="ECO:0000256" key="1">
    <source>
        <dbReference type="ARBA" id="ARBA00004370"/>
    </source>
</evidence>
<dbReference type="PANTHER" id="PTHR13802">
    <property type="entry name" value="MUCIN 4-RELATED"/>
    <property type="match status" value="1"/>
</dbReference>
<keyword evidence="9" id="KW-1185">Reference proteome</keyword>
<evidence type="ECO:0000256" key="4">
    <source>
        <dbReference type="ARBA" id="ARBA00023136"/>
    </source>
</evidence>
<evidence type="ECO:0000256" key="2">
    <source>
        <dbReference type="ARBA" id="ARBA00022692"/>
    </source>
</evidence>
<reference evidence="8 9" key="1">
    <citation type="journal article" date="2017" name="PLoS Biol.">
        <title>The sea cucumber genome provides insights into morphological evolution and visceral regeneration.</title>
        <authorList>
            <person name="Zhang X."/>
            <person name="Sun L."/>
            <person name="Yuan J."/>
            <person name="Sun Y."/>
            <person name="Gao Y."/>
            <person name="Zhang L."/>
            <person name="Li S."/>
            <person name="Dai H."/>
            <person name="Hamel J.F."/>
            <person name="Liu C."/>
            <person name="Yu Y."/>
            <person name="Liu S."/>
            <person name="Lin W."/>
            <person name="Guo K."/>
            <person name="Jin S."/>
            <person name="Xu P."/>
            <person name="Storey K.B."/>
            <person name="Huan P."/>
            <person name="Zhang T."/>
            <person name="Zhou Y."/>
            <person name="Zhang J."/>
            <person name="Lin C."/>
            <person name="Li X."/>
            <person name="Xing L."/>
            <person name="Huo D."/>
            <person name="Sun M."/>
            <person name="Wang L."/>
            <person name="Mercier A."/>
            <person name="Li F."/>
            <person name="Yang H."/>
            <person name="Xiang J."/>
        </authorList>
    </citation>
    <scope>NUCLEOTIDE SEQUENCE [LARGE SCALE GENOMIC DNA]</scope>
    <source>
        <strain evidence="8">Shaxun</strain>
        <tissue evidence="8">Muscle</tissue>
    </source>
</reference>
<dbReference type="InterPro" id="IPR051495">
    <property type="entry name" value="Epithelial_Barrier/Signaling"/>
</dbReference>
<organism evidence="8 9">
    <name type="scientific">Stichopus japonicus</name>
    <name type="common">Sea cucumber</name>
    <dbReference type="NCBI Taxonomy" id="307972"/>
    <lineage>
        <taxon>Eukaryota</taxon>
        <taxon>Metazoa</taxon>
        <taxon>Echinodermata</taxon>
        <taxon>Eleutherozoa</taxon>
        <taxon>Echinozoa</taxon>
        <taxon>Holothuroidea</taxon>
        <taxon>Aspidochirotacea</taxon>
        <taxon>Aspidochirotida</taxon>
        <taxon>Stichopodidae</taxon>
        <taxon>Apostichopus</taxon>
    </lineage>
</organism>
<dbReference type="InterPro" id="IPR005533">
    <property type="entry name" value="AMOP_dom"/>
</dbReference>
<dbReference type="GO" id="GO:0016020">
    <property type="term" value="C:membrane"/>
    <property type="evidence" value="ECO:0007669"/>
    <property type="project" value="UniProtKB-SubCell"/>
</dbReference>
<keyword evidence="4" id="KW-0472">Membrane</keyword>
<feature type="domain" description="NIDO" evidence="7">
    <location>
        <begin position="1"/>
        <end position="97"/>
    </location>
</feature>
<evidence type="ECO:0000259" key="6">
    <source>
        <dbReference type="PROSITE" id="PS50856"/>
    </source>
</evidence>
<protein>
    <submittedName>
        <fullName evidence="8">Putative fibrillin-1</fullName>
    </submittedName>
</protein>
<dbReference type="EMBL" id="MRZV01000020">
    <property type="protein sequence ID" value="PIK62029.1"/>
    <property type="molecule type" value="Genomic_DNA"/>
</dbReference>
<evidence type="ECO:0000259" key="7">
    <source>
        <dbReference type="PROSITE" id="PS51220"/>
    </source>
</evidence>
<dbReference type="STRING" id="307972.A0A2G8LP30"/>
<dbReference type="GO" id="GO:0007160">
    <property type="term" value="P:cell-matrix adhesion"/>
    <property type="evidence" value="ECO:0007669"/>
    <property type="project" value="InterPro"/>
</dbReference>
<evidence type="ECO:0000313" key="9">
    <source>
        <dbReference type="Proteomes" id="UP000230750"/>
    </source>
</evidence>
<evidence type="ECO:0000256" key="3">
    <source>
        <dbReference type="ARBA" id="ARBA00022989"/>
    </source>
</evidence>
<keyword evidence="2" id="KW-0812">Transmembrane</keyword>
<feature type="domain" description="AMOP" evidence="6">
    <location>
        <begin position="100"/>
        <end position="238"/>
    </location>
</feature>
<evidence type="ECO:0000256" key="5">
    <source>
        <dbReference type="ARBA" id="ARBA00023157"/>
    </source>
</evidence>
<dbReference type="PANTHER" id="PTHR13802:SF52">
    <property type="entry name" value="MUCIN-4"/>
    <property type="match status" value="1"/>
</dbReference>
<dbReference type="AlphaFoldDB" id="A0A2G8LP30"/>
<sequence length="238" mass="26661">MVYINSPPQTNTFQVGLVTDGTFGFAIFNYEEDQMLWNVAALASKNVIIGFNTGSGQYVNTQFQDPPFSTIADRFRPDQFVGNTGLGGRWIYRLEANNDTTINPKKFCLDWYDVQPAHQDWSRFLGTCPCTFSQAGNDRRLRSPGRRGGAVSPVGNSYRRLSKEVLDEIEERQAQGLSFCLQTAISPSGNGAGMTCCYRSDTSLIDGYGTTLESSFIERYQFRFGVDNNPLLLLSYIR</sequence>